<dbReference type="EnsemblPlants" id="EMT29378">
    <property type="protein sequence ID" value="EMT29378"/>
    <property type="gene ID" value="F775_42292"/>
</dbReference>
<reference evidence="2" key="1">
    <citation type="submission" date="2015-06" db="UniProtKB">
        <authorList>
            <consortium name="EnsemblPlants"/>
        </authorList>
    </citation>
    <scope>IDENTIFICATION</scope>
</reference>
<accession>M8C5Q8</accession>
<feature type="region of interest" description="Disordered" evidence="1">
    <location>
        <begin position="1"/>
        <end position="25"/>
    </location>
</feature>
<organism evidence="2">
    <name type="scientific">Aegilops tauschii</name>
    <name type="common">Tausch's goatgrass</name>
    <name type="synonym">Aegilops squarrosa</name>
    <dbReference type="NCBI Taxonomy" id="37682"/>
    <lineage>
        <taxon>Eukaryota</taxon>
        <taxon>Viridiplantae</taxon>
        <taxon>Streptophyta</taxon>
        <taxon>Embryophyta</taxon>
        <taxon>Tracheophyta</taxon>
        <taxon>Spermatophyta</taxon>
        <taxon>Magnoliopsida</taxon>
        <taxon>Liliopsida</taxon>
        <taxon>Poales</taxon>
        <taxon>Poaceae</taxon>
        <taxon>BOP clade</taxon>
        <taxon>Pooideae</taxon>
        <taxon>Triticodae</taxon>
        <taxon>Triticeae</taxon>
        <taxon>Triticinae</taxon>
        <taxon>Aegilops</taxon>
    </lineage>
</organism>
<feature type="compositionally biased region" description="Low complexity" evidence="1">
    <location>
        <begin position="1"/>
        <end position="15"/>
    </location>
</feature>
<name>M8C5Q8_AEGTA</name>
<feature type="region of interest" description="Disordered" evidence="1">
    <location>
        <begin position="208"/>
        <end position="251"/>
    </location>
</feature>
<dbReference type="AlphaFoldDB" id="M8C5Q8"/>
<evidence type="ECO:0000256" key="1">
    <source>
        <dbReference type="SAM" id="MobiDB-lite"/>
    </source>
</evidence>
<sequence>MARSSMLNSTYMSSSKPPEEVRNGRAGQTVVAAALVIRHMNIHRQKQGPTFVDTIFISDFFLNHYINPTATPQLLIQPSRDQSTPQAAAISFVQPAAAFANSFSPSVLLLPHAPRGLFRGNPATTTTFKPNPQSRFIADEMESFQERMLKEFAEIRAAQSKLANVDGLSAQLAALDAKLTEQAARLNQVQVKVDLSCNTLGQVQQSQAHAAQMKKQQEVPEASSPTTSEISDGILGARPPPVGRPPPHPLQIPEVASVHLQPVLPVVEENTSKRQWMPKMDFPKFDGTDVRIWLDKCDAFFRLYHIPESFKMPSLPVDDGETAAAEEDGHGGEGAASIRMRGAAAAPLFFLSSGRRPRLGASPSYSRAVQRLLCDNFAVWSCVQTALKAANSVVGLAGMDVILYALWVLRAWSKQHSVVGLAQLLTAGFAVLPPIFLLPLRITPTEFAAKSVARLADAPTADRIPTVLPG</sequence>
<protein>
    <submittedName>
        <fullName evidence="2">Uncharacterized protein</fullName>
    </submittedName>
</protein>
<feature type="compositionally biased region" description="Pro residues" evidence="1">
    <location>
        <begin position="238"/>
        <end position="250"/>
    </location>
</feature>
<evidence type="ECO:0000313" key="2">
    <source>
        <dbReference type="EnsemblPlants" id="EMT29378"/>
    </source>
</evidence>
<proteinExistence type="predicted"/>